<dbReference type="RefSeq" id="XP_011503237.1">
    <property type="nucleotide sequence ID" value="XM_011504935.1"/>
</dbReference>
<keyword evidence="1" id="KW-0645">Protease</keyword>
<dbReference type="Proteomes" id="UP000695007">
    <property type="component" value="Unplaced"/>
</dbReference>
<dbReference type="GO" id="GO:0006508">
    <property type="term" value="P:proteolysis"/>
    <property type="evidence" value="ECO:0007669"/>
    <property type="project" value="UniProtKB-KW"/>
</dbReference>
<dbReference type="InterPro" id="IPR002933">
    <property type="entry name" value="Peptidase_M20"/>
</dbReference>
<dbReference type="Pfam" id="PF01546">
    <property type="entry name" value="Peptidase_M20"/>
    <property type="match status" value="1"/>
</dbReference>
<gene>
    <name evidence="5" type="primary">LOC105366448</name>
</gene>
<dbReference type="GO" id="GO:0008233">
    <property type="term" value="F:peptidase activity"/>
    <property type="evidence" value="ECO:0007669"/>
    <property type="project" value="UniProtKB-KW"/>
</dbReference>
<evidence type="ECO:0000256" key="3">
    <source>
        <dbReference type="ARBA" id="ARBA00022801"/>
    </source>
</evidence>
<proteinExistence type="predicted"/>
<dbReference type="GO" id="GO:0046872">
    <property type="term" value="F:metal ion binding"/>
    <property type="evidence" value="ECO:0007669"/>
    <property type="project" value="UniProtKB-KW"/>
</dbReference>
<keyword evidence="2" id="KW-0479">Metal-binding</keyword>
<dbReference type="KEGG" id="csol:105366448"/>
<keyword evidence="3" id="KW-0378">Hydrolase</keyword>
<sequence length="496" mass="57269">MPIPPDVVKCFKYIDLQSKNFIEELRQIIKIPNVSSNPVAKGDLITMIYWMSNRLKQLGFQTQLKEPDYEKYKGNKPFIIIASLGNCPKKKTLLYYCHLDVLKVYDSNWKNNPFEMIQMDGKLYGRGTAKMKGPLLCFIHAIESYVKVGIEVPVNIKIICESMNECRSKGLVSILNELKATFLSKVDCVLLTDSHWLGKEYPCIIYGTRGVCYFNVIIEGPNRNLDSGNFGGIIYEPMQDLLNIINGLIDSSGHINIPHFYDDVVRVTPEEEKIYEKIKVSVHEYKQNVGVNHFGHNEDMKTMLMHVWRHPWLNLHYIKSSCDDCSTLDIPSKIFCRFSIRIVPNQRYEIVSKLVIDYIHELIKKLKTPNKIVLDIEKSSDPWYEDNQHWNYQAAIAATKQVYKEEVSLIREGNGFPILLNIRNALPKRNILMLPIVSCEAKTHTEEENISLRCYIEGTKLLASYLYELNVVSTQLSLSMKNPPKNICRNKLTDFK</sequence>
<dbReference type="GeneID" id="105366448"/>
<dbReference type="Gene3D" id="3.40.630.10">
    <property type="entry name" value="Zn peptidases"/>
    <property type="match status" value="1"/>
</dbReference>
<reference evidence="5" key="1">
    <citation type="submission" date="2025-08" db="UniProtKB">
        <authorList>
            <consortium name="RefSeq"/>
        </authorList>
    </citation>
    <scope>IDENTIFICATION</scope>
</reference>
<dbReference type="AlphaFoldDB" id="A0AAJ7E0I9"/>
<organism evidence="4 5">
    <name type="scientific">Ceratosolen solmsi marchali</name>
    <dbReference type="NCBI Taxonomy" id="326594"/>
    <lineage>
        <taxon>Eukaryota</taxon>
        <taxon>Metazoa</taxon>
        <taxon>Ecdysozoa</taxon>
        <taxon>Arthropoda</taxon>
        <taxon>Hexapoda</taxon>
        <taxon>Insecta</taxon>
        <taxon>Pterygota</taxon>
        <taxon>Neoptera</taxon>
        <taxon>Endopterygota</taxon>
        <taxon>Hymenoptera</taxon>
        <taxon>Apocrita</taxon>
        <taxon>Proctotrupomorpha</taxon>
        <taxon>Chalcidoidea</taxon>
        <taxon>Agaonidae</taxon>
        <taxon>Agaoninae</taxon>
        <taxon>Ceratosolen</taxon>
    </lineage>
</organism>
<dbReference type="InterPro" id="IPR051458">
    <property type="entry name" value="Cyt/Met_Dipeptidase"/>
</dbReference>
<dbReference type="PANTHER" id="PTHR43270">
    <property type="entry name" value="BETA-ALA-HIS DIPEPTIDASE"/>
    <property type="match status" value="1"/>
</dbReference>
<evidence type="ECO:0000256" key="1">
    <source>
        <dbReference type="ARBA" id="ARBA00022670"/>
    </source>
</evidence>
<dbReference type="PANTHER" id="PTHR43270:SF4">
    <property type="entry name" value="CARNOSINE DIPEPTIDASE 2, ISOFORM A"/>
    <property type="match status" value="1"/>
</dbReference>
<evidence type="ECO:0000313" key="5">
    <source>
        <dbReference type="RefSeq" id="XP_011503237.1"/>
    </source>
</evidence>
<dbReference type="Gene3D" id="3.30.70.360">
    <property type="match status" value="1"/>
</dbReference>
<keyword evidence="4" id="KW-1185">Reference proteome</keyword>
<accession>A0AAJ7E0I9</accession>
<evidence type="ECO:0000256" key="2">
    <source>
        <dbReference type="ARBA" id="ARBA00022723"/>
    </source>
</evidence>
<dbReference type="SUPFAM" id="SSF53187">
    <property type="entry name" value="Zn-dependent exopeptidases"/>
    <property type="match status" value="1"/>
</dbReference>
<protein>
    <submittedName>
        <fullName evidence="5">Cytosolic non-specific dipeptidase-like</fullName>
    </submittedName>
</protein>
<evidence type="ECO:0000313" key="4">
    <source>
        <dbReference type="Proteomes" id="UP000695007"/>
    </source>
</evidence>
<name>A0AAJ7E0I9_9HYME</name>